<feature type="domain" description="Pyridine nucleotide-disulphide oxidoreductase dimerisation" evidence="17">
    <location>
        <begin position="354"/>
        <end position="463"/>
    </location>
</feature>
<evidence type="ECO:0000256" key="1">
    <source>
        <dbReference type="ARBA" id="ARBA00004496"/>
    </source>
</evidence>
<keyword evidence="9 14" id="KW-0520">NAD</keyword>
<evidence type="ECO:0000259" key="17">
    <source>
        <dbReference type="Pfam" id="PF02852"/>
    </source>
</evidence>
<dbReference type="InterPro" id="IPR050151">
    <property type="entry name" value="Class-I_Pyr_Nuc-Dis_Oxidored"/>
</dbReference>
<reference evidence="19 20" key="1">
    <citation type="submission" date="2018-07" db="EMBL/GenBank/DDBJ databases">
        <title>Genomic Encyclopedia of Type Strains, Phase IV (KMG-IV): sequencing the most valuable type-strain genomes for metagenomic binning, comparative biology and taxonomic classification.</title>
        <authorList>
            <person name="Goeker M."/>
        </authorList>
    </citation>
    <scope>NUCLEOTIDE SEQUENCE [LARGE SCALE GENOMIC DNA]</scope>
    <source>
        <strain evidence="19 20">DSM 26407</strain>
    </source>
</reference>
<evidence type="ECO:0000256" key="13">
    <source>
        <dbReference type="PIRSR" id="PIRSR000350-2"/>
    </source>
</evidence>
<feature type="disulfide bond" description="Redox-active" evidence="15">
    <location>
        <begin position="49"/>
        <end position="54"/>
    </location>
</feature>
<dbReference type="Pfam" id="PF07992">
    <property type="entry name" value="Pyr_redox_2"/>
    <property type="match status" value="1"/>
</dbReference>
<dbReference type="PANTHER" id="PTHR22912">
    <property type="entry name" value="DISULFIDE OXIDOREDUCTASE"/>
    <property type="match status" value="1"/>
</dbReference>
<dbReference type="InterPro" id="IPR012999">
    <property type="entry name" value="Pyr_OxRdtase_I_AS"/>
</dbReference>
<dbReference type="EC" id="1.8.1.4" evidence="3 16"/>
<gene>
    <name evidence="19" type="ORF">DFQ59_10624</name>
</gene>
<evidence type="ECO:0000256" key="15">
    <source>
        <dbReference type="PIRSR" id="PIRSR000350-4"/>
    </source>
</evidence>
<dbReference type="InterPro" id="IPR006258">
    <property type="entry name" value="Lipoamide_DH"/>
</dbReference>
<dbReference type="InterPro" id="IPR004099">
    <property type="entry name" value="Pyr_nucl-diS_OxRdtase_dimer"/>
</dbReference>
<comment type="subcellular location">
    <subcellularLocation>
        <location evidence="1">Cytoplasm</location>
    </subcellularLocation>
</comment>
<feature type="binding site" evidence="14">
    <location>
        <begin position="326"/>
        <end position="329"/>
    </location>
    <ligand>
        <name>FAD</name>
        <dbReference type="ChEBI" id="CHEBI:57692"/>
    </ligand>
</feature>
<keyword evidence="6 16" id="KW-0285">Flavoprotein</keyword>
<feature type="binding site" evidence="14">
    <location>
        <position position="320"/>
    </location>
    <ligand>
        <name>FAD</name>
        <dbReference type="ChEBI" id="CHEBI:57692"/>
    </ligand>
</feature>
<evidence type="ECO:0000256" key="8">
    <source>
        <dbReference type="ARBA" id="ARBA00023002"/>
    </source>
</evidence>
<keyword evidence="10" id="KW-1015">Disulfide bond</keyword>
<keyword evidence="5" id="KW-0963">Cytoplasm</keyword>
<evidence type="ECO:0000256" key="6">
    <source>
        <dbReference type="ARBA" id="ARBA00022630"/>
    </source>
</evidence>
<dbReference type="Gene3D" id="3.30.390.30">
    <property type="match status" value="1"/>
</dbReference>
<dbReference type="Gene3D" id="3.50.50.60">
    <property type="entry name" value="FAD/NAD(P)-binding domain"/>
    <property type="match status" value="2"/>
</dbReference>
<dbReference type="Proteomes" id="UP000252707">
    <property type="component" value="Unassembled WGS sequence"/>
</dbReference>
<name>A0A369C6Z8_9GAMM</name>
<dbReference type="NCBIfam" id="TIGR01350">
    <property type="entry name" value="lipoamide_DH"/>
    <property type="match status" value="1"/>
</dbReference>
<feature type="domain" description="FAD/NAD(P)-binding" evidence="18">
    <location>
        <begin position="5"/>
        <end position="335"/>
    </location>
</feature>
<dbReference type="OrthoDB" id="9800167at2"/>
<dbReference type="PANTHER" id="PTHR22912:SF224">
    <property type="entry name" value="DIHYDROLIPOYL DEHYDROGENASE"/>
    <property type="match status" value="1"/>
</dbReference>
<dbReference type="PROSITE" id="PS00076">
    <property type="entry name" value="PYRIDINE_REDOX_1"/>
    <property type="match status" value="1"/>
</dbReference>
<dbReference type="GO" id="GO:0006103">
    <property type="term" value="P:2-oxoglutarate metabolic process"/>
    <property type="evidence" value="ECO:0007669"/>
    <property type="project" value="TreeGrafter"/>
</dbReference>
<dbReference type="AlphaFoldDB" id="A0A369C6Z8"/>
<feature type="binding site" evidence="14">
    <location>
        <begin position="189"/>
        <end position="196"/>
    </location>
    <ligand>
        <name>NAD(+)</name>
        <dbReference type="ChEBI" id="CHEBI:57540"/>
    </ligand>
</feature>
<protein>
    <recommendedName>
        <fullName evidence="4 16">Dihydrolipoyl dehydrogenase</fullName>
        <ecNumber evidence="3 16">1.8.1.4</ecNumber>
    </recommendedName>
</protein>
<dbReference type="EMBL" id="QPJY01000006">
    <property type="protein sequence ID" value="RCX29792.1"/>
    <property type="molecule type" value="Genomic_DNA"/>
</dbReference>
<dbReference type="SUPFAM" id="SSF55424">
    <property type="entry name" value="FAD/NAD-linked reductases, dimerisation (C-terminal) domain"/>
    <property type="match status" value="1"/>
</dbReference>
<feature type="active site" description="Proton acceptor" evidence="13">
    <location>
        <position position="452"/>
    </location>
</feature>
<accession>A0A369C6Z8</accession>
<evidence type="ECO:0000256" key="4">
    <source>
        <dbReference type="ARBA" id="ARBA00016961"/>
    </source>
</evidence>
<evidence type="ECO:0000259" key="18">
    <source>
        <dbReference type="Pfam" id="PF07992"/>
    </source>
</evidence>
<dbReference type="GO" id="GO:0050660">
    <property type="term" value="F:flavin adenine dinucleotide binding"/>
    <property type="evidence" value="ECO:0007669"/>
    <property type="project" value="InterPro"/>
</dbReference>
<comment type="miscellaneous">
    <text evidence="16">The active site is a redox-active disulfide bond.</text>
</comment>
<sequence length="480" mass="50927">MSKSYDVVVIGGGPAGYVAAIRCAQLGLKTACVDEWLDKAGKPSLGGTCLNAGCIPSKALLDSSEHYHRIAHELGGHGISVEGLSLDVPQMITRKDEVVKGLTGGIAALFKANKVTWLQGHGRLLDGRRVEFSPTGGGDPEVVQAGDVILASGSRPSTLHMAPVDGDRIVDSTGALEFDEVPKRLGIIGAGVIGLELGSVWRRLGAEVVLLEAQENFLHFADQQMAEEAYKQFTRQGLDIRLGARVTSTSLGKKNVVVHYTDSAGEHRIQVEKLVVAVGRRPHTEGLFAPESDLLLDEGGFIHVDEHCRTNLPGVYAVGDVVRGPMLAHKGSEEGLAVAEIIAGHKARVNYDTIPAVIYTNPELAWVGRTEEALRGAGEQIRVGIFPFAANGRARASDEAVGMVKIIAEEKSDRILGVHVLGPSASEIIAQAVIAMEFAASAEDLALTVFAHPTLSEALHEAAMAAGGSAIHIYQPKKRK</sequence>
<feature type="binding site" evidence="14">
    <location>
        <position position="122"/>
    </location>
    <ligand>
        <name>FAD</name>
        <dbReference type="ChEBI" id="CHEBI:57692"/>
    </ligand>
</feature>
<dbReference type="InterPro" id="IPR016156">
    <property type="entry name" value="FAD/NAD-linked_Rdtase_dimer_sf"/>
</dbReference>
<keyword evidence="8 16" id="KW-0560">Oxidoreductase</keyword>
<organism evidence="19 20">
    <name type="scientific">Thioalbus denitrificans</name>
    <dbReference type="NCBI Taxonomy" id="547122"/>
    <lineage>
        <taxon>Bacteria</taxon>
        <taxon>Pseudomonadati</taxon>
        <taxon>Pseudomonadota</taxon>
        <taxon>Gammaproteobacteria</taxon>
        <taxon>Chromatiales</taxon>
        <taxon>Ectothiorhodospiraceae</taxon>
        <taxon>Thioalbus</taxon>
    </lineage>
</organism>
<evidence type="ECO:0000256" key="7">
    <source>
        <dbReference type="ARBA" id="ARBA00022827"/>
    </source>
</evidence>
<evidence type="ECO:0000256" key="11">
    <source>
        <dbReference type="ARBA" id="ARBA00023284"/>
    </source>
</evidence>
<evidence type="ECO:0000256" key="2">
    <source>
        <dbReference type="ARBA" id="ARBA00007532"/>
    </source>
</evidence>
<feature type="binding site" evidence="14">
    <location>
        <position position="58"/>
    </location>
    <ligand>
        <name>FAD</name>
        <dbReference type="ChEBI" id="CHEBI:57692"/>
    </ligand>
</feature>
<proteinExistence type="inferred from homology"/>
<comment type="cofactor">
    <cofactor evidence="14 16">
        <name>FAD</name>
        <dbReference type="ChEBI" id="CHEBI:57692"/>
    </cofactor>
    <text evidence="14 16">Binds 1 FAD per subunit.</text>
</comment>
<keyword evidence="14" id="KW-0547">Nucleotide-binding</keyword>
<dbReference type="Pfam" id="PF02852">
    <property type="entry name" value="Pyr_redox_dim"/>
    <property type="match status" value="1"/>
</dbReference>
<evidence type="ECO:0000256" key="16">
    <source>
        <dbReference type="RuleBase" id="RU003692"/>
    </source>
</evidence>
<feature type="binding site" evidence="14">
    <location>
        <position position="212"/>
    </location>
    <ligand>
        <name>NAD(+)</name>
        <dbReference type="ChEBI" id="CHEBI:57540"/>
    </ligand>
</feature>
<keyword evidence="7 14" id="KW-0274">FAD</keyword>
<evidence type="ECO:0000313" key="19">
    <source>
        <dbReference type="EMBL" id="RCX29792.1"/>
    </source>
</evidence>
<evidence type="ECO:0000313" key="20">
    <source>
        <dbReference type="Proteomes" id="UP000252707"/>
    </source>
</evidence>
<dbReference type="PIRSF" id="PIRSF000350">
    <property type="entry name" value="Mercury_reductase_MerA"/>
    <property type="match status" value="1"/>
</dbReference>
<evidence type="ECO:0000256" key="10">
    <source>
        <dbReference type="ARBA" id="ARBA00023157"/>
    </source>
</evidence>
<comment type="similarity">
    <text evidence="2 16">Belongs to the class-I pyridine nucleotide-disulfide oxidoreductase family.</text>
</comment>
<evidence type="ECO:0000256" key="12">
    <source>
        <dbReference type="ARBA" id="ARBA00049187"/>
    </source>
</evidence>
<dbReference type="FunFam" id="3.30.390.30:FF:000001">
    <property type="entry name" value="Dihydrolipoyl dehydrogenase"/>
    <property type="match status" value="1"/>
</dbReference>
<dbReference type="PRINTS" id="PR00368">
    <property type="entry name" value="FADPNR"/>
</dbReference>
<dbReference type="PRINTS" id="PR00411">
    <property type="entry name" value="PNDRDTASEI"/>
</dbReference>
<dbReference type="RefSeq" id="WP_114280015.1">
    <property type="nucleotide sequence ID" value="NZ_QPJY01000006.1"/>
</dbReference>
<dbReference type="GO" id="GO:0005737">
    <property type="term" value="C:cytoplasm"/>
    <property type="evidence" value="ECO:0007669"/>
    <property type="project" value="UniProtKB-SubCell"/>
</dbReference>
<dbReference type="InterPro" id="IPR036188">
    <property type="entry name" value="FAD/NAD-bd_sf"/>
</dbReference>
<keyword evidence="11 16" id="KW-0676">Redox-active center</keyword>
<evidence type="ECO:0000256" key="14">
    <source>
        <dbReference type="PIRSR" id="PIRSR000350-3"/>
    </source>
</evidence>
<feature type="binding site" evidence="14">
    <location>
        <position position="279"/>
    </location>
    <ligand>
        <name>NAD(+)</name>
        <dbReference type="ChEBI" id="CHEBI:57540"/>
    </ligand>
</feature>
<dbReference type="GO" id="GO:0004148">
    <property type="term" value="F:dihydrolipoyl dehydrogenase (NADH) activity"/>
    <property type="evidence" value="ECO:0007669"/>
    <property type="project" value="UniProtKB-EC"/>
</dbReference>
<dbReference type="SUPFAM" id="SSF51905">
    <property type="entry name" value="FAD/NAD(P)-binding domain"/>
    <property type="match status" value="1"/>
</dbReference>
<dbReference type="InterPro" id="IPR001100">
    <property type="entry name" value="Pyr_nuc-diS_OxRdtase"/>
</dbReference>
<evidence type="ECO:0000256" key="5">
    <source>
        <dbReference type="ARBA" id="ARBA00022490"/>
    </source>
</evidence>
<comment type="caution">
    <text evidence="19">The sequence shown here is derived from an EMBL/GenBank/DDBJ whole genome shotgun (WGS) entry which is preliminary data.</text>
</comment>
<comment type="catalytic activity">
    <reaction evidence="12 16">
        <text>N(6)-[(R)-dihydrolipoyl]-L-lysyl-[protein] + NAD(+) = N(6)-[(R)-lipoyl]-L-lysyl-[protein] + NADH + H(+)</text>
        <dbReference type="Rhea" id="RHEA:15045"/>
        <dbReference type="Rhea" id="RHEA-COMP:10474"/>
        <dbReference type="Rhea" id="RHEA-COMP:10475"/>
        <dbReference type="ChEBI" id="CHEBI:15378"/>
        <dbReference type="ChEBI" id="CHEBI:57540"/>
        <dbReference type="ChEBI" id="CHEBI:57945"/>
        <dbReference type="ChEBI" id="CHEBI:83099"/>
        <dbReference type="ChEBI" id="CHEBI:83100"/>
        <dbReference type="EC" id="1.8.1.4"/>
    </reaction>
</comment>
<evidence type="ECO:0000256" key="3">
    <source>
        <dbReference type="ARBA" id="ARBA00012608"/>
    </source>
</evidence>
<dbReference type="InterPro" id="IPR023753">
    <property type="entry name" value="FAD/NAD-binding_dom"/>
</dbReference>
<keyword evidence="20" id="KW-1185">Reference proteome</keyword>
<evidence type="ECO:0000256" key="9">
    <source>
        <dbReference type="ARBA" id="ARBA00023027"/>
    </source>
</evidence>